<proteinExistence type="predicted"/>
<sequence length="187" mass="20484">MTGATPLGLKTALRLDPGHLPAKWCVNVGQAGRPVQEAAIYMDDDGVIVRRQLSGLPLTLSLPFAAFEGVSVRIEPNAAGDLVAHVELHHRDPALSIPLTVTRDMEAAAADWQGWSDRLSLPMLLVTTSGSVERVGPRATVPVGEPAPRRRHATMAERRPRFLVRRKMGTAGEMPVLRDWREIISYE</sequence>
<accession>A0A212LGM9</accession>
<gene>
    <name evidence="1" type="ORF">KL86PLE_40453</name>
</gene>
<reference evidence="1" key="1">
    <citation type="submission" date="2016-08" db="EMBL/GenBank/DDBJ databases">
        <authorList>
            <person name="Seilhamer J.J."/>
        </authorList>
    </citation>
    <scope>NUCLEOTIDE SEQUENCE</scope>
    <source>
        <strain evidence="1">86</strain>
    </source>
</reference>
<dbReference type="Pfam" id="PF19596">
    <property type="entry name" value="DUF6101"/>
    <property type="match status" value="1"/>
</dbReference>
<dbReference type="RefSeq" id="WP_100080259.1">
    <property type="nucleotide sequence ID" value="NZ_LT608334.1"/>
</dbReference>
<protein>
    <submittedName>
        <fullName evidence="1">Uncharacterized protein</fullName>
    </submittedName>
</protein>
<dbReference type="AlphaFoldDB" id="A0A212LGM9"/>
<evidence type="ECO:0000313" key="1">
    <source>
        <dbReference type="EMBL" id="SCM76648.1"/>
    </source>
</evidence>
<dbReference type="InterPro" id="IPR046083">
    <property type="entry name" value="DUF6101"/>
</dbReference>
<dbReference type="EMBL" id="FMJD01000008">
    <property type="protein sequence ID" value="SCM76648.1"/>
    <property type="molecule type" value="Genomic_DNA"/>
</dbReference>
<name>A0A212LGM9_9HYPH</name>
<organism evidence="1">
    <name type="scientific">uncultured Pleomorphomonas sp</name>
    <dbReference type="NCBI Taxonomy" id="442121"/>
    <lineage>
        <taxon>Bacteria</taxon>
        <taxon>Pseudomonadati</taxon>
        <taxon>Pseudomonadota</taxon>
        <taxon>Alphaproteobacteria</taxon>
        <taxon>Hyphomicrobiales</taxon>
        <taxon>Pleomorphomonadaceae</taxon>
        <taxon>Pleomorphomonas</taxon>
        <taxon>environmental samples</taxon>
    </lineage>
</organism>